<evidence type="ECO:0000256" key="1">
    <source>
        <dbReference type="ARBA" id="ARBA00004141"/>
    </source>
</evidence>
<dbReference type="OrthoDB" id="66620at2759"/>
<feature type="region of interest" description="Disordered" evidence="9">
    <location>
        <begin position="536"/>
        <end position="555"/>
    </location>
</feature>
<feature type="transmembrane region" description="Helical" evidence="10">
    <location>
        <begin position="701"/>
        <end position="719"/>
    </location>
</feature>
<dbReference type="Pfam" id="PF19055">
    <property type="entry name" value="ABC2_membrane_7"/>
    <property type="match status" value="1"/>
</dbReference>
<comment type="subcellular location">
    <subcellularLocation>
        <location evidence="1">Membrane</location>
        <topology evidence="1">Multi-pass membrane protein</topology>
    </subcellularLocation>
</comment>
<organism evidence="14">
    <name type="scientific">Soboliphyme baturini</name>
    <dbReference type="NCBI Taxonomy" id="241478"/>
    <lineage>
        <taxon>Eukaryota</taxon>
        <taxon>Metazoa</taxon>
        <taxon>Ecdysozoa</taxon>
        <taxon>Nematoda</taxon>
        <taxon>Enoplea</taxon>
        <taxon>Dorylaimia</taxon>
        <taxon>Dioctophymatida</taxon>
        <taxon>Dioctophymatoidea</taxon>
        <taxon>Soboliphymatidae</taxon>
        <taxon>Soboliphyme</taxon>
    </lineage>
</organism>
<sequence length="770" mass="85703">MTSASYPDTSETVLTDDPVIDIQTTFPTASTELTRTSATPETMMSSATSSNDTLSITTIDPVFVQIDSVIVSIQTPSIPKTTSREEEISNRNESTFLITQYSVKSNDLDNMNSLNVDPTPPALPTFFFLNVSEMLLNGTTTLTPLNSTVQGLSEADKERPLFWTNRERSLNSSGFDFDQASLLSLVVGETSKSNVTREEIEKTSSTGLRKAYLEGLNRKRRSTGWLPKLKSKNVIKSFNELLAFPEPELETESYTSSVETVAHVNNSAVGMKLPSDSIGILERKCLLKAVSGTFRHGELVAIMGPSGAGKSTLMNVLTGYKVKGASGEVMINGQKRNLAVFRRISAYIMQSDHVLENLTVKEAMTSAANLKLSNKISSKQKKRIVDEILTTLGLSQCKHTRGGRLSGGQRKRLSIAQELINNPPVMFFDEPTSGLDAQTCLQCISILKSLSTGGRTVVCTIHQPSARVFEMFDTLYMLADGRCIYRGKTDHLLQYLNSFGLKCPPYHNPADFVIEVASGVYGDQLEKLTKAVDDGSCERSDEVGNDGTRTESQNLTDPQFEKCTSSNCVPVKPSPSCREQRQMDMPRIKRYSSNCAKQFVVLYKRTFMCILRDTNLTQLRFIIHLTVGVLIGLLYYDIGNKSSKVMNNAACMFFSVMFLMFTAMMPTVMTFPLEMDVLMREHLNYWYSLKSYFCAKSMADFPFQVIFPIIYSTIVYWMTGQAQETFRFVMFLAMCILVSFAAQSCGLLIGAATSVQVETLYCRECYVYTN</sequence>
<keyword evidence="3" id="KW-0813">Transport</keyword>
<dbReference type="InterPro" id="IPR050352">
    <property type="entry name" value="ABCG_transporters"/>
</dbReference>
<keyword evidence="5" id="KW-0547">Nucleotide-binding</keyword>
<dbReference type="SUPFAM" id="SSF52540">
    <property type="entry name" value="P-loop containing nucleoside triphosphate hydrolases"/>
    <property type="match status" value="1"/>
</dbReference>
<dbReference type="CDD" id="cd03213">
    <property type="entry name" value="ABCG_EPDR"/>
    <property type="match status" value="1"/>
</dbReference>
<dbReference type="InterPro" id="IPR027417">
    <property type="entry name" value="P-loop_NTPase"/>
</dbReference>
<dbReference type="PROSITE" id="PS50893">
    <property type="entry name" value="ABC_TRANSPORTER_2"/>
    <property type="match status" value="1"/>
</dbReference>
<evidence type="ECO:0000259" key="11">
    <source>
        <dbReference type="PROSITE" id="PS50893"/>
    </source>
</evidence>
<feature type="domain" description="ABC transporter" evidence="11">
    <location>
        <begin position="271"/>
        <end position="505"/>
    </location>
</feature>
<feature type="transmembrane region" description="Helical" evidence="10">
    <location>
        <begin position="621"/>
        <end position="638"/>
    </location>
</feature>
<feature type="region of interest" description="Disordered" evidence="9">
    <location>
        <begin position="30"/>
        <end position="49"/>
    </location>
</feature>
<dbReference type="GO" id="GO:0016887">
    <property type="term" value="F:ATP hydrolysis activity"/>
    <property type="evidence" value="ECO:0007669"/>
    <property type="project" value="InterPro"/>
</dbReference>
<evidence type="ECO:0000313" key="13">
    <source>
        <dbReference type="Proteomes" id="UP000270296"/>
    </source>
</evidence>
<keyword evidence="4 10" id="KW-0812">Transmembrane</keyword>
<keyword evidence="13" id="KW-1185">Reference proteome</keyword>
<dbReference type="FunFam" id="3.40.50.300:FF:001077">
    <property type="entry name" value="Uncharacterized protein, isoform A"/>
    <property type="match status" value="1"/>
</dbReference>
<dbReference type="PROSITE" id="PS00211">
    <property type="entry name" value="ABC_TRANSPORTER_1"/>
    <property type="match status" value="1"/>
</dbReference>
<comment type="similarity">
    <text evidence="2">Belongs to the ABC transporter superfamily. ABCG family. Eye pigment precursor importer (TC 3.A.1.204) subfamily.</text>
</comment>
<dbReference type="EMBL" id="UZAM01008083">
    <property type="protein sequence ID" value="VDP03138.1"/>
    <property type="molecule type" value="Genomic_DNA"/>
</dbReference>
<dbReference type="PANTHER" id="PTHR48041:SF78">
    <property type="entry name" value="ABC TRANSPORTER EXPRESSED IN TRACHEA, ISOFORM A"/>
    <property type="match status" value="1"/>
</dbReference>
<dbReference type="InterPro" id="IPR017871">
    <property type="entry name" value="ABC_transporter-like_CS"/>
</dbReference>
<dbReference type="AlphaFoldDB" id="A0A183IK88"/>
<name>A0A183IK88_9BILA</name>
<dbReference type="Proteomes" id="UP000270296">
    <property type="component" value="Unassembled WGS sequence"/>
</dbReference>
<evidence type="ECO:0000256" key="10">
    <source>
        <dbReference type="SAM" id="Phobius"/>
    </source>
</evidence>
<evidence type="ECO:0000256" key="8">
    <source>
        <dbReference type="ARBA" id="ARBA00023136"/>
    </source>
</evidence>
<dbReference type="GO" id="GO:0140359">
    <property type="term" value="F:ABC-type transporter activity"/>
    <property type="evidence" value="ECO:0007669"/>
    <property type="project" value="InterPro"/>
</dbReference>
<evidence type="ECO:0000256" key="4">
    <source>
        <dbReference type="ARBA" id="ARBA00022692"/>
    </source>
</evidence>
<dbReference type="Pfam" id="PF00005">
    <property type="entry name" value="ABC_tran"/>
    <property type="match status" value="1"/>
</dbReference>
<dbReference type="SMART" id="SM00382">
    <property type="entry name" value="AAA"/>
    <property type="match status" value="1"/>
</dbReference>
<evidence type="ECO:0000313" key="12">
    <source>
        <dbReference type="EMBL" id="VDP03138.1"/>
    </source>
</evidence>
<evidence type="ECO:0000256" key="9">
    <source>
        <dbReference type="SAM" id="MobiDB-lite"/>
    </source>
</evidence>
<protein>
    <submittedName>
        <fullName evidence="14">ABC transporter domain-containing protein</fullName>
    </submittedName>
</protein>
<dbReference type="PANTHER" id="PTHR48041">
    <property type="entry name" value="ABC TRANSPORTER G FAMILY MEMBER 28"/>
    <property type="match status" value="1"/>
</dbReference>
<dbReference type="GO" id="GO:0005886">
    <property type="term" value="C:plasma membrane"/>
    <property type="evidence" value="ECO:0007669"/>
    <property type="project" value="TreeGrafter"/>
</dbReference>
<dbReference type="WBParaSite" id="SBAD_0000421501-mRNA-1">
    <property type="protein sequence ID" value="SBAD_0000421501-mRNA-1"/>
    <property type="gene ID" value="SBAD_0000421501"/>
</dbReference>
<reference evidence="14" key="1">
    <citation type="submission" date="2016-06" db="UniProtKB">
        <authorList>
            <consortium name="WormBaseParasite"/>
        </authorList>
    </citation>
    <scope>IDENTIFICATION</scope>
</reference>
<evidence type="ECO:0000256" key="7">
    <source>
        <dbReference type="ARBA" id="ARBA00022989"/>
    </source>
</evidence>
<dbReference type="InterPro" id="IPR043926">
    <property type="entry name" value="ABCG_dom"/>
</dbReference>
<evidence type="ECO:0000256" key="2">
    <source>
        <dbReference type="ARBA" id="ARBA00005814"/>
    </source>
</evidence>
<dbReference type="InterPro" id="IPR003439">
    <property type="entry name" value="ABC_transporter-like_ATP-bd"/>
</dbReference>
<keyword evidence="7 10" id="KW-1133">Transmembrane helix</keyword>
<feature type="transmembrane region" description="Helical" evidence="10">
    <location>
        <begin position="650"/>
        <end position="673"/>
    </location>
</feature>
<dbReference type="InterPro" id="IPR003593">
    <property type="entry name" value="AAA+_ATPase"/>
</dbReference>
<keyword evidence="6" id="KW-0067">ATP-binding</keyword>
<dbReference type="GO" id="GO:0005524">
    <property type="term" value="F:ATP binding"/>
    <property type="evidence" value="ECO:0007669"/>
    <property type="project" value="UniProtKB-KW"/>
</dbReference>
<proteinExistence type="inferred from homology"/>
<dbReference type="Pfam" id="PF01061">
    <property type="entry name" value="ABC2_membrane"/>
    <property type="match status" value="1"/>
</dbReference>
<evidence type="ECO:0000256" key="6">
    <source>
        <dbReference type="ARBA" id="ARBA00022840"/>
    </source>
</evidence>
<evidence type="ECO:0000256" key="5">
    <source>
        <dbReference type="ARBA" id="ARBA00022741"/>
    </source>
</evidence>
<gene>
    <name evidence="12" type="ORF">SBAD_LOCUS4034</name>
</gene>
<reference evidence="12 13" key="2">
    <citation type="submission" date="2018-11" db="EMBL/GenBank/DDBJ databases">
        <authorList>
            <consortium name="Pathogen Informatics"/>
        </authorList>
    </citation>
    <scope>NUCLEOTIDE SEQUENCE [LARGE SCALE GENOMIC DNA]</scope>
</reference>
<accession>A0A183IK88</accession>
<evidence type="ECO:0000313" key="14">
    <source>
        <dbReference type="WBParaSite" id="SBAD_0000421501-mRNA-1"/>
    </source>
</evidence>
<keyword evidence="8 10" id="KW-0472">Membrane</keyword>
<evidence type="ECO:0000256" key="3">
    <source>
        <dbReference type="ARBA" id="ARBA00022448"/>
    </source>
</evidence>
<feature type="transmembrane region" description="Helical" evidence="10">
    <location>
        <begin position="731"/>
        <end position="751"/>
    </location>
</feature>
<dbReference type="Gene3D" id="3.40.50.300">
    <property type="entry name" value="P-loop containing nucleotide triphosphate hydrolases"/>
    <property type="match status" value="1"/>
</dbReference>
<dbReference type="InterPro" id="IPR013525">
    <property type="entry name" value="ABC2_TM"/>
</dbReference>